<dbReference type="InParanoid" id="B8M2B0"/>
<dbReference type="PANTHER" id="PTHR43477:SF1">
    <property type="entry name" value="DIHYDROANTICAPSIN 7-DEHYDROGENASE"/>
    <property type="match status" value="1"/>
</dbReference>
<dbReference type="InterPro" id="IPR002347">
    <property type="entry name" value="SDR_fam"/>
</dbReference>
<organism evidence="4 5">
    <name type="scientific">Talaromyces stipitatus (strain ATCC 10500 / CBS 375.48 / QM 6759 / NRRL 1006)</name>
    <name type="common">Penicillium stipitatum</name>
    <dbReference type="NCBI Taxonomy" id="441959"/>
    <lineage>
        <taxon>Eukaryota</taxon>
        <taxon>Fungi</taxon>
        <taxon>Dikarya</taxon>
        <taxon>Ascomycota</taxon>
        <taxon>Pezizomycotina</taxon>
        <taxon>Eurotiomycetes</taxon>
        <taxon>Eurotiomycetidae</taxon>
        <taxon>Eurotiales</taxon>
        <taxon>Trichocomaceae</taxon>
        <taxon>Talaromyces</taxon>
        <taxon>Talaromyces sect. Talaromyces</taxon>
    </lineage>
</organism>
<dbReference type="EMBL" id="EQ962653">
    <property type="protein sequence ID" value="EED21574.1"/>
    <property type="molecule type" value="Genomic_DNA"/>
</dbReference>
<dbReference type="Gene3D" id="3.40.50.720">
    <property type="entry name" value="NAD(P)-binding Rossmann-like Domain"/>
    <property type="match status" value="1"/>
</dbReference>
<dbReference type="PhylomeDB" id="B8M2B0"/>
<evidence type="ECO:0000313" key="4">
    <source>
        <dbReference type="EMBL" id="EED21574.1"/>
    </source>
</evidence>
<dbReference type="OrthoDB" id="294295at2759"/>
<reference evidence="5" key="1">
    <citation type="journal article" date="2015" name="Genome Announc.">
        <title>Genome sequence of the AIDS-associated pathogen Penicillium marneffei (ATCC18224) and its near taxonomic relative Talaromyces stipitatus (ATCC10500).</title>
        <authorList>
            <person name="Nierman W.C."/>
            <person name="Fedorova-Abrams N.D."/>
            <person name="Andrianopoulos A."/>
        </authorList>
    </citation>
    <scope>NUCLEOTIDE SEQUENCE [LARGE SCALE GENOMIC DNA]</scope>
    <source>
        <strain evidence="5">ATCC 10500 / CBS 375.48 / QM 6759 / NRRL 1006</strain>
    </source>
</reference>
<evidence type="ECO:0000256" key="3">
    <source>
        <dbReference type="ARBA" id="ARBA00023002"/>
    </source>
</evidence>
<dbReference type="GeneID" id="8106907"/>
<evidence type="ECO:0000256" key="1">
    <source>
        <dbReference type="ARBA" id="ARBA00006484"/>
    </source>
</evidence>
<keyword evidence="3" id="KW-0560">Oxidoreductase</keyword>
<accession>B8M2B0</accession>
<dbReference type="PANTHER" id="PTHR43477">
    <property type="entry name" value="DIHYDROANTICAPSIN 7-DEHYDROGENASE"/>
    <property type="match status" value="1"/>
</dbReference>
<comment type="similarity">
    <text evidence="1">Belongs to the short-chain dehydrogenases/reductases (SDR) family.</text>
</comment>
<dbReference type="GO" id="GO:0016491">
    <property type="term" value="F:oxidoreductase activity"/>
    <property type="evidence" value="ECO:0007669"/>
    <property type="project" value="UniProtKB-KW"/>
</dbReference>
<dbReference type="CDD" id="cd05233">
    <property type="entry name" value="SDR_c"/>
    <property type="match status" value="1"/>
</dbReference>
<name>B8M2B0_TALSN</name>
<dbReference type="SUPFAM" id="SSF51735">
    <property type="entry name" value="NAD(P)-binding Rossmann-fold domains"/>
    <property type="match status" value="1"/>
</dbReference>
<dbReference type="RefSeq" id="XP_002478537.1">
    <property type="nucleotide sequence ID" value="XM_002478492.1"/>
</dbReference>
<dbReference type="VEuPathDB" id="FungiDB:TSTA_088100"/>
<dbReference type="eggNOG" id="KOG0725">
    <property type="taxonomic scope" value="Eukaryota"/>
</dbReference>
<dbReference type="OMA" id="EMGYWDN"/>
<evidence type="ECO:0000256" key="2">
    <source>
        <dbReference type="ARBA" id="ARBA00022857"/>
    </source>
</evidence>
<evidence type="ECO:0000313" key="5">
    <source>
        <dbReference type="Proteomes" id="UP000001745"/>
    </source>
</evidence>
<dbReference type="InterPro" id="IPR036291">
    <property type="entry name" value="NAD(P)-bd_dom_sf"/>
</dbReference>
<dbReference type="HOGENOM" id="CLU_010194_15_2_1"/>
<sequence length="300" mass="32279">MAGSMPLKYMSKLAGSRVLILGGTSGIGFAVAEAALEHGATVIISSSRENKLQNALSRLREAYPDPTYHARINGYTCDLGTPENLDENIAKLLAQVTKNSPSERADDQRDDPALLDHIIYTAGDAIKVTPVPDLTVDTIQRMGTVRFMGPLLLSKLAPRYMKKSSTSSITLTSGSQSLKPMPNWTAVVAYSTGTEGMMRGLAVDLAPIRVNCVAPGAVHTELFNDISADRLDSVLESMASATLVGKVGKPEDVAEAYLYAMKDGFYCFSGGLEVYTLLILCNLWRLEAKGISVFKSLVHS</sequence>
<dbReference type="Proteomes" id="UP000001745">
    <property type="component" value="Unassembled WGS sequence"/>
</dbReference>
<protein>
    <submittedName>
        <fullName evidence="4">Oxidoreductase, short chain dehydrogenase/reductase family</fullName>
    </submittedName>
</protein>
<dbReference type="STRING" id="441959.B8M2B0"/>
<dbReference type="InterPro" id="IPR051122">
    <property type="entry name" value="SDR_DHRS6-like"/>
</dbReference>
<dbReference type="PRINTS" id="PR00081">
    <property type="entry name" value="GDHRDH"/>
</dbReference>
<gene>
    <name evidence="4" type="ORF">TSTA_088100</name>
</gene>
<dbReference type="Pfam" id="PF23441">
    <property type="entry name" value="SDR"/>
    <property type="match status" value="1"/>
</dbReference>
<keyword evidence="5" id="KW-1185">Reference proteome</keyword>
<proteinExistence type="inferred from homology"/>
<dbReference type="InterPro" id="IPR057571">
    <property type="entry name" value="SDR_PhqE-like"/>
</dbReference>
<keyword evidence="2" id="KW-0521">NADP</keyword>
<dbReference type="AlphaFoldDB" id="B8M2B0"/>